<name>A0A917D8S9_9HYPH</name>
<dbReference type="Gene3D" id="3.30.160.250">
    <property type="match status" value="1"/>
</dbReference>
<comment type="caution">
    <text evidence="1">The sequence shown here is derived from an EMBL/GenBank/DDBJ whole genome shotgun (WGS) entry which is preliminary data.</text>
</comment>
<keyword evidence="2" id="KW-1185">Reference proteome</keyword>
<organism evidence="1 2">
    <name type="scientific">Aureimonas glaciei</name>
    <dbReference type="NCBI Taxonomy" id="1776957"/>
    <lineage>
        <taxon>Bacteria</taxon>
        <taxon>Pseudomonadati</taxon>
        <taxon>Pseudomonadota</taxon>
        <taxon>Alphaproteobacteria</taxon>
        <taxon>Hyphomicrobiales</taxon>
        <taxon>Aurantimonadaceae</taxon>
        <taxon>Aureimonas</taxon>
    </lineage>
</organism>
<sequence>MNDYRYPVSFAEDPDGGISATFPDVPEAITSGSDLPEAMRAASEALGLALRGYLAMNRALPVAQSQGGEMVAPYADDLLKIAFIESFRSSALSAEALGGLAGLKPWQVDALLDPDNVDSVADLENALAVLGRRLRLVVEAA</sequence>
<evidence type="ECO:0000313" key="1">
    <source>
        <dbReference type="EMBL" id="GGD09184.1"/>
    </source>
</evidence>
<dbReference type="Proteomes" id="UP000613160">
    <property type="component" value="Unassembled WGS sequence"/>
</dbReference>
<accession>A0A917D8S9</accession>
<protein>
    <recommendedName>
        <fullName evidence="3">Type II toxin-antitoxin system HicB family antitoxin</fullName>
    </recommendedName>
</protein>
<evidence type="ECO:0000313" key="2">
    <source>
        <dbReference type="Proteomes" id="UP000613160"/>
    </source>
</evidence>
<dbReference type="SUPFAM" id="SSF143100">
    <property type="entry name" value="TTHA1013/TTHA0281-like"/>
    <property type="match status" value="1"/>
</dbReference>
<dbReference type="InterPro" id="IPR035069">
    <property type="entry name" value="TTHA1013/TTHA0281-like"/>
</dbReference>
<dbReference type="EMBL" id="BMJJ01000002">
    <property type="protein sequence ID" value="GGD09184.1"/>
    <property type="molecule type" value="Genomic_DNA"/>
</dbReference>
<proteinExistence type="predicted"/>
<dbReference type="AlphaFoldDB" id="A0A917D8S9"/>
<reference evidence="1" key="1">
    <citation type="journal article" date="2014" name="Int. J. Syst. Evol. Microbiol.">
        <title>Complete genome sequence of Corynebacterium casei LMG S-19264T (=DSM 44701T), isolated from a smear-ripened cheese.</title>
        <authorList>
            <consortium name="US DOE Joint Genome Institute (JGI-PGF)"/>
            <person name="Walter F."/>
            <person name="Albersmeier A."/>
            <person name="Kalinowski J."/>
            <person name="Ruckert C."/>
        </authorList>
    </citation>
    <scope>NUCLEOTIDE SEQUENCE</scope>
    <source>
        <strain evidence="1">CGMCC 1.15493</strain>
    </source>
</reference>
<gene>
    <name evidence="1" type="ORF">GCM10011335_10070</name>
</gene>
<dbReference type="RefSeq" id="WP_188849483.1">
    <property type="nucleotide sequence ID" value="NZ_BMJJ01000002.1"/>
</dbReference>
<evidence type="ECO:0008006" key="3">
    <source>
        <dbReference type="Google" id="ProtNLM"/>
    </source>
</evidence>
<reference evidence="1" key="2">
    <citation type="submission" date="2020-09" db="EMBL/GenBank/DDBJ databases">
        <authorList>
            <person name="Sun Q."/>
            <person name="Zhou Y."/>
        </authorList>
    </citation>
    <scope>NUCLEOTIDE SEQUENCE</scope>
    <source>
        <strain evidence="1">CGMCC 1.15493</strain>
    </source>
</reference>